<feature type="domain" description="Co-chaperone DjlA N-terminal" evidence="1">
    <location>
        <begin position="26"/>
        <end position="142"/>
    </location>
</feature>
<evidence type="ECO:0000259" key="1">
    <source>
        <dbReference type="Pfam" id="PF05099"/>
    </source>
</evidence>
<name>A0AA41ZDB5_9GAMM</name>
<evidence type="ECO:0000313" key="3">
    <source>
        <dbReference type="Proteomes" id="UP001165678"/>
    </source>
</evidence>
<dbReference type="Proteomes" id="UP001165678">
    <property type="component" value="Unassembled WGS sequence"/>
</dbReference>
<protein>
    <submittedName>
        <fullName evidence="2">TerB family tellurite resistance protein</fullName>
    </submittedName>
</protein>
<dbReference type="Gene3D" id="1.10.3680.10">
    <property type="entry name" value="TerB-like"/>
    <property type="match status" value="1"/>
</dbReference>
<sequence length="153" mass="17524">MFDAIQQFFDRMMSDDDQRRNQISVELASAAILCEVMRADQTVAPEEVEVMKAALVRQFNLSAPDVNELMTLARQETDAAVDHYQFVRLLNDQLPQEDRFHLLCAMWQIAWADGELAPLEEARIRKLADLLFLSHSDFIRAKVQVQSQRDAAG</sequence>
<dbReference type="SUPFAM" id="SSF158682">
    <property type="entry name" value="TerB-like"/>
    <property type="match status" value="1"/>
</dbReference>
<gene>
    <name evidence="2" type="ORF">OQ287_03180</name>
</gene>
<keyword evidence="3" id="KW-1185">Reference proteome</keyword>
<dbReference type="Pfam" id="PF05099">
    <property type="entry name" value="TerB"/>
    <property type="match status" value="1"/>
</dbReference>
<dbReference type="AlphaFoldDB" id="A0AA41ZDB5"/>
<comment type="caution">
    <text evidence="2">The sequence shown here is derived from an EMBL/GenBank/DDBJ whole genome shotgun (WGS) entry which is preliminary data.</text>
</comment>
<dbReference type="EMBL" id="JAPIVE010000001">
    <property type="protein sequence ID" value="MCX2523232.1"/>
    <property type="molecule type" value="Genomic_DNA"/>
</dbReference>
<dbReference type="CDD" id="cd07313">
    <property type="entry name" value="terB_like_2"/>
    <property type="match status" value="1"/>
</dbReference>
<reference evidence="2" key="1">
    <citation type="submission" date="2022-11" db="EMBL/GenBank/DDBJ databases">
        <title>Larsenimonas rhizosphaerae sp. nov., isolated from a tidal mudflat.</title>
        <authorList>
            <person name="Lee S.D."/>
            <person name="Kim I.S."/>
        </authorList>
    </citation>
    <scope>NUCLEOTIDE SEQUENCE</scope>
    <source>
        <strain evidence="2">GH2-1</strain>
    </source>
</reference>
<dbReference type="RefSeq" id="WP_265895558.1">
    <property type="nucleotide sequence ID" value="NZ_JAPIVE010000001.1"/>
</dbReference>
<organism evidence="2 3">
    <name type="scientific">Larsenimonas rhizosphaerae</name>
    <dbReference type="NCBI Taxonomy" id="2944682"/>
    <lineage>
        <taxon>Bacteria</taxon>
        <taxon>Pseudomonadati</taxon>
        <taxon>Pseudomonadota</taxon>
        <taxon>Gammaproteobacteria</taxon>
        <taxon>Oceanospirillales</taxon>
        <taxon>Halomonadaceae</taxon>
        <taxon>Larsenimonas</taxon>
    </lineage>
</organism>
<proteinExistence type="predicted"/>
<evidence type="ECO:0000313" key="2">
    <source>
        <dbReference type="EMBL" id="MCX2523232.1"/>
    </source>
</evidence>
<dbReference type="InterPro" id="IPR029024">
    <property type="entry name" value="TerB-like"/>
</dbReference>
<dbReference type="InterPro" id="IPR007791">
    <property type="entry name" value="DjlA_N"/>
</dbReference>
<accession>A0AA41ZDB5</accession>